<evidence type="ECO:0000256" key="4">
    <source>
        <dbReference type="PROSITE-ProRule" id="PRU00134"/>
    </source>
</evidence>
<dbReference type="Pfam" id="PF01753">
    <property type="entry name" value="zf-MYND"/>
    <property type="match status" value="1"/>
</dbReference>
<evidence type="ECO:0000256" key="1">
    <source>
        <dbReference type="ARBA" id="ARBA00022723"/>
    </source>
</evidence>
<dbReference type="PANTHER" id="PTHR28069">
    <property type="entry name" value="GH20023P"/>
    <property type="match status" value="1"/>
</dbReference>
<evidence type="ECO:0000256" key="5">
    <source>
        <dbReference type="SAM" id="MobiDB-lite"/>
    </source>
</evidence>
<feature type="compositionally biased region" description="Basic and acidic residues" evidence="5">
    <location>
        <begin position="15"/>
        <end position="29"/>
    </location>
</feature>
<keyword evidence="3" id="KW-0862">Zinc</keyword>
<feature type="region of interest" description="Disordered" evidence="5">
    <location>
        <begin position="1"/>
        <end position="89"/>
    </location>
</feature>
<keyword evidence="1" id="KW-0479">Metal-binding</keyword>
<keyword evidence="8" id="KW-1185">Reference proteome</keyword>
<sequence>MSVANSKSLLPNKKSHADDGCDGYPKHDPDECENYKSTNVKNTFTEEKQNSLEDEDKNKNVNVAKNDSGNVDKGRDKNIGETQNNSGNMFKNDEVQRVEKLNNEYTQTETANLEGKMNIESNFNATSKTQRNDIGSLAKNIKEEKNGQRIALTAVPLSIANAILKEEESTVIDDAGEFMEVKRKDKKRRNKIEDTRDDERKQKLAESLDQNIIMAVSETLLLENIAESKVKQVIKGESKTKKEDCGILEKEEKGNLINNVEQELKFDSGEKSGILGEKFTETVIDNVEKLKRECDISRVPEKFLSQVPSKQPLETFLSSVRIGNVKNKDGCYASKGGETGSSLECSVEVDANGSESEKDSTEFQVNKGNNQALKNPDVKSSFVDMFDDENCMKVIVKQPSHSANGADSNELGGEIKVAELSEIVDPKFEDKLAKKGKKSDETRESIVSTDSVTGQSFLKDSIIINPQKKHSEFNPLEKTHFENIHVNVTDHKETQESKSRLGKDERNNLNKDGYKFGENKKKQIKMEVPSEKKPTINECLVKQRSENGPEDSSMVEENEDIFEVRPVFMSNVCHVCKETHRGETILKSCAACRMIAYCSSEHQKQHWPEHKDVCRFVRKELKKRQHRHLYQSAKNSDYETWKRIRYTTMMECEDFIKRALQPYEREMFLFARHCESCYETDGEKLHQCKKCLSSFFCSPDHKKKDHDRWCSDLKLLFDINVKQAKIGPIDPPLPDRVFQNYEILPDNIKEFLVTKMLGPKRSSNYDNATFSCLTEFASYPLTVIYAIQALEKVISKGKGTFKPTAINSLNSIVIHVVGAELIFECNNIIKWDIFFAHLLPNLKYLRIVFIGPDLVSSPCIIPTGVCNEDLRCPRCSSSGRNIEYDFQPDILYQDYVKTKHYIKPTVIIAFNCGLYRDTGHSERDTWAPCIEYLTKDPFIPLILTAYTSEEAPKDVERVMRTVKAEVLVKPQRNPYRSYKPCRNFINEDSIPVMYKNNYFSILRGTETA</sequence>
<keyword evidence="2 4" id="KW-0863">Zinc-finger</keyword>
<feature type="domain" description="MYND-type" evidence="6">
    <location>
        <begin position="573"/>
        <end position="614"/>
    </location>
</feature>
<dbReference type="Gene3D" id="6.10.140.2220">
    <property type="match status" value="1"/>
</dbReference>
<evidence type="ECO:0000259" key="6">
    <source>
        <dbReference type="PROSITE" id="PS50865"/>
    </source>
</evidence>
<dbReference type="PROSITE" id="PS50865">
    <property type="entry name" value="ZF_MYND_2"/>
    <property type="match status" value="1"/>
</dbReference>
<gene>
    <name evidence="7" type="ORF">QYM36_005573</name>
</gene>
<feature type="compositionally biased region" description="Basic and acidic residues" evidence="5">
    <location>
        <begin position="70"/>
        <end position="79"/>
    </location>
</feature>
<dbReference type="PROSITE" id="PS01360">
    <property type="entry name" value="ZF_MYND_1"/>
    <property type="match status" value="1"/>
</dbReference>
<protein>
    <recommendedName>
        <fullName evidence="6">MYND-type domain-containing protein</fullName>
    </recommendedName>
</protein>
<dbReference type="Pfam" id="PF20179">
    <property type="entry name" value="MSS51_C"/>
    <property type="match status" value="1"/>
</dbReference>
<organism evidence="7 8">
    <name type="scientific">Artemia franciscana</name>
    <name type="common">Brine shrimp</name>
    <name type="synonym">Artemia sanfranciscana</name>
    <dbReference type="NCBI Taxonomy" id="6661"/>
    <lineage>
        <taxon>Eukaryota</taxon>
        <taxon>Metazoa</taxon>
        <taxon>Ecdysozoa</taxon>
        <taxon>Arthropoda</taxon>
        <taxon>Crustacea</taxon>
        <taxon>Branchiopoda</taxon>
        <taxon>Anostraca</taxon>
        <taxon>Artemiidae</taxon>
        <taxon>Artemia</taxon>
    </lineage>
</organism>
<accession>A0AA88HY49</accession>
<dbReference type="GO" id="GO:0008270">
    <property type="term" value="F:zinc ion binding"/>
    <property type="evidence" value="ECO:0007669"/>
    <property type="project" value="UniProtKB-KW"/>
</dbReference>
<feature type="compositionally biased region" description="Polar residues" evidence="5">
    <location>
        <begin position="80"/>
        <end position="89"/>
    </location>
</feature>
<feature type="compositionally biased region" description="Basic and acidic residues" evidence="5">
    <location>
        <begin position="44"/>
        <end position="59"/>
    </location>
</feature>
<dbReference type="SUPFAM" id="SSF144232">
    <property type="entry name" value="HIT/MYND zinc finger-like"/>
    <property type="match status" value="1"/>
</dbReference>
<feature type="region of interest" description="Disordered" evidence="5">
    <location>
        <begin position="491"/>
        <end position="515"/>
    </location>
</feature>
<proteinExistence type="predicted"/>
<dbReference type="InterPro" id="IPR002893">
    <property type="entry name" value="Znf_MYND"/>
</dbReference>
<evidence type="ECO:0000313" key="8">
    <source>
        <dbReference type="Proteomes" id="UP001187531"/>
    </source>
</evidence>
<evidence type="ECO:0000256" key="3">
    <source>
        <dbReference type="ARBA" id="ARBA00022833"/>
    </source>
</evidence>
<dbReference type="InterPro" id="IPR046824">
    <property type="entry name" value="Mss51-like_C"/>
</dbReference>
<dbReference type="EMBL" id="JAVRJZ010000009">
    <property type="protein sequence ID" value="KAK2718309.1"/>
    <property type="molecule type" value="Genomic_DNA"/>
</dbReference>
<dbReference type="PANTHER" id="PTHR28069:SF2">
    <property type="entry name" value="GH20023P"/>
    <property type="match status" value="1"/>
</dbReference>
<evidence type="ECO:0000256" key="2">
    <source>
        <dbReference type="ARBA" id="ARBA00022771"/>
    </source>
</evidence>
<comment type="caution">
    <text evidence="7">The sequence shown here is derived from an EMBL/GenBank/DDBJ whole genome shotgun (WGS) entry which is preliminary data.</text>
</comment>
<name>A0AA88HY49_ARTSF</name>
<evidence type="ECO:0000313" key="7">
    <source>
        <dbReference type="EMBL" id="KAK2718309.1"/>
    </source>
</evidence>
<dbReference type="Proteomes" id="UP001187531">
    <property type="component" value="Unassembled WGS sequence"/>
</dbReference>
<dbReference type="AlphaFoldDB" id="A0AA88HY49"/>
<reference evidence="7" key="1">
    <citation type="submission" date="2023-07" db="EMBL/GenBank/DDBJ databases">
        <title>Chromosome-level genome assembly of Artemia franciscana.</title>
        <authorList>
            <person name="Jo E."/>
        </authorList>
    </citation>
    <scope>NUCLEOTIDE SEQUENCE</scope>
    <source>
        <tissue evidence="7">Whole body</tissue>
    </source>
</reference>